<comment type="similarity">
    <text evidence="2 6">Belongs to the GDT1 family.</text>
</comment>
<feature type="transmembrane region" description="Helical" evidence="6">
    <location>
        <begin position="37"/>
        <end position="60"/>
    </location>
</feature>
<reference evidence="7" key="1">
    <citation type="submission" date="2022-07" db="EMBL/GenBank/DDBJ databases">
        <title>Complete genome sequence of Salinispirillum sp. LH10-3-1 capable of multiple carbohydrate inversion isolated from a soda lake.</title>
        <authorList>
            <person name="Liu J."/>
            <person name="Zhai Y."/>
            <person name="Zhang H."/>
            <person name="Yang H."/>
            <person name="Qu J."/>
            <person name="Li J."/>
        </authorList>
    </citation>
    <scope>NUCLEOTIDE SEQUENCE</scope>
    <source>
        <strain evidence="7">LH 10-3-1</strain>
    </source>
</reference>
<feature type="transmembrane region" description="Helical" evidence="6">
    <location>
        <begin position="164"/>
        <end position="186"/>
    </location>
</feature>
<comment type="subcellular location">
    <subcellularLocation>
        <location evidence="1 6">Membrane</location>
        <topology evidence="1 6">Multi-pass membrane protein</topology>
    </subcellularLocation>
</comment>
<sequence length="187" mass="20406">MEAFLYSTLAVTLAEIGDKTQLLSLFLIARFKRPWPVLWGIIVATLLNHGVSAWLGHWMAGLLPAHWLPLIVGGSFILLGAWVLIPDKDDGADSRWLGMGAFTASFVLFFIAEIGDKTQVATVLLAARFDNLVAVIIGTTLGMVLANAPVIFGGQWLMQRVSLTWIRGLSAALFMLFGVLALLHGYR</sequence>
<evidence type="ECO:0000256" key="5">
    <source>
        <dbReference type="ARBA" id="ARBA00023136"/>
    </source>
</evidence>
<dbReference type="PANTHER" id="PTHR12608:SF1">
    <property type="entry name" value="TRANSMEMBRANE PROTEIN 165"/>
    <property type="match status" value="1"/>
</dbReference>
<accession>A0AB38YIZ0</accession>
<dbReference type="Pfam" id="PF01169">
    <property type="entry name" value="GDT1"/>
    <property type="match status" value="2"/>
</dbReference>
<dbReference type="PANTHER" id="PTHR12608">
    <property type="entry name" value="TRANSMEMBRANE PROTEIN HTP-1 RELATED"/>
    <property type="match status" value="1"/>
</dbReference>
<evidence type="ECO:0000256" key="1">
    <source>
        <dbReference type="ARBA" id="ARBA00004141"/>
    </source>
</evidence>
<keyword evidence="5 6" id="KW-0472">Membrane</keyword>
<feature type="transmembrane region" description="Helical" evidence="6">
    <location>
        <begin position="96"/>
        <end position="112"/>
    </location>
</feature>
<dbReference type="GO" id="GO:0016020">
    <property type="term" value="C:membrane"/>
    <property type="evidence" value="ECO:0007669"/>
    <property type="project" value="UniProtKB-SubCell"/>
</dbReference>
<name>A0AB38YIZ0_9GAMM</name>
<dbReference type="InterPro" id="IPR001727">
    <property type="entry name" value="GDT1-like"/>
</dbReference>
<proteinExistence type="inferred from homology"/>
<dbReference type="RefSeq" id="WP_304996612.1">
    <property type="nucleotide sequence ID" value="NZ_CP101717.1"/>
</dbReference>
<protein>
    <recommendedName>
        <fullName evidence="6">GDT1 family protein</fullName>
    </recommendedName>
</protein>
<evidence type="ECO:0000313" key="7">
    <source>
        <dbReference type="EMBL" id="WLD59321.1"/>
    </source>
</evidence>
<evidence type="ECO:0000256" key="6">
    <source>
        <dbReference type="RuleBase" id="RU365102"/>
    </source>
</evidence>
<keyword evidence="4 6" id="KW-1133">Transmembrane helix</keyword>
<dbReference type="AlphaFoldDB" id="A0AB38YIZ0"/>
<feature type="transmembrane region" description="Helical" evidence="6">
    <location>
        <begin position="132"/>
        <end position="152"/>
    </location>
</feature>
<keyword evidence="3 6" id="KW-0812">Transmembrane</keyword>
<dbReference type="EMBL" id="CP101717">
    <property type="protein sequence ID" value="WLD59321.1"/>
    <property type="molecule type" value="Genomic_DNA"/>
</dbReference>
<evidence type="ECO:0000256" key="3">
    <source>
        <dbReference type="ARBA" id="ARBA00022692"/>
    </source>
</evidence>
<feature type="transmembrane region" description="Helical" evidence="6">
    <location>
        <begin position="66"/>
        <end position="84"/>
    </location>
</feature>
<dbReference type="GO" id="GO:0046873">
    <property type="term" value="F:metal ion transmembrane transporter activity"/>
    <property type="evidence" value="ECO:0007669"/>
    <property type="project" value="InterPro"/>
</dbReference>
<evidence type="ECO:0000256" key="4">
    <source>
        <dbReference type="ARBA" id="ARBA00022989"/>
    </source>
</evidence>
<organism evidence="7">
    <name type="scientific">Salinispirillum sp. LH 10-3-1</name>
    <dbReference type="NCBI Taxonomy" id="2952525"/>
    <lineage>
        <taxon>Bacteria</taxon>
        <taxon>Pseudomonadati</taxon>
        <taxon>Pseudomonadota</taxon>
        <taxon>Gammaproteobacteria</taxon>
        <taxon>Oceanospirillales</taxon>
        <taxon>Saccharospirillaceae</taxon>
        <taxon>Salinispirillum</taxon>
    </lineage>
</organism>
<gene>
    <name evidence="7" type="ORF">NFC81_05950</name>
</gene>
<evidence type="ECO:0000256" key="2">
    <source>
        <dbReference type="ARBA" id="ARBA00009190"/>
    </source>
</evidence>